<comment type="caution">
    <text evidence="7">The sequence shown here is derived from an EMBL/GenBank/DDBJ whole genome shotgun (WGS) entry which is preliminary data.</text>
</comment>
<keyword evidence="8" id="KW-1185">Reference proteome</keyword>
<feature type="transmembrane region" description="Helical" evidence="6">
    <location>
        <begin position="12"/>
        <end position="30"/>
    </location>
</feature>
<dbReference type="Pfam" id="PF05805">
    <property type="entry name" value="L6_membrane"/>
    <property type="match status" value="2"/>
</dbReference>
<evidence type="ECO:0000256" key="4">
    <source>
        <dbReference type="ARBA" id="ARBA00022989"/>
    </source>
</evidence>
<dbReference type="InterPro" id="IPR008661">
    <property type="entry name" value="L6_membrane"/>
</dbReference>
<dbReference type="PANTHER" id="PTHR14198">
    <property type="entry name" value="TRANSMEMBRANE 4 L6 FAMILY MEMBER 1-RELATED"/>
    <property type="match status" value="1"/>
</dbReference>
<dbReference type="PANTHER" id="PTHR14198:SF18">
    <property type="entry name" value="TRANSMEMBRANE 4 L6 FAMILY MEMBER 1"/>
    <property type="match status" value="1"/>
</dbReference>
<keyword evidence="4 6" id="KW-1133">Transmembrane helix</keyword>
<keyword evidence="5 6" id="KW-0472">Membrane</keyword>
<evidence type="ECO:0000256" key="3">
    <source>
        <dbReference type="ARBA" id="ARBA00022692"/>
    </source>
</evidence>
<evidence type="ECO:0000256" key="6">
    <source>
        <dbReference type="SAM" id="Phobius"/>
    </source>
</evidence>
<evidence type="ECO:0000313" key="8">
    <source>
        <dbReference type="Proteomes" id="UP000824540"/>
    </source>
</evidence>
<dbReference type="EMBL" id="JAFBMS010000244">
    <property type="protein sequence ID" value="KAG9332317.1"/>
    <property type="molecule type" value="Genomic_DNA"/>
</dbReference>
<comment type="similarity">
    <text evidence="2">Belongs to the L6 tetraspanin family.</text>
</comment>
<name>A0A8T2N741_9TELE</name>
<evidence type="ECO:0008006" key="9">
    <source>
        <dbReference type="Google" id="ProtNLM"/>
    </source>
</evidence>
<protein>
    <recommendedName>
        <fullName evidence="9">Transmembrane 4 L6 family member 1</fullName>
    </recommendedName>
</protein>
<feature type="non-terminal residue" evidence="7">
    <location>
        <position position="179"/>
    </location>
</feature>
<accession>A0A8T2N741</accession>
<organism evidence="7 8">
    <name type="scientific">Albula glossodonta</name>
    <name type="common">roundjaw bonefish</name>
    <dbReference type="NCBI Taxonomy" id="121402"/>
    <lineage>
        <taxon>Eukaryota</taxon>
        <taxon>Metazoa</taxon>
        <taxon>Chordata</taxon>
        <taxon>Craniata</taxon>
        <taxon>Vertebrata</taxon>
        <taxon>Euteleostomi</taxon>
        <taxon>Actinopterygii</taxon>
        <taxon>Neopterygii</taxon>
        <taxon>Teleostei</taxon>
        <taxon>Albuliformes</taxon>
        <taxon>Albulidae</taxon>
        <taxon>Albula</taxon>
    </lineage>
</organism>
<keyword evidence="3 6" id="KW-0812">Transmembrane</keyword>
<evidence type="ECO:0000313" key="7">
    <source>
        <dbReference type="EMBL" id="KAG9332317.1"/>
    </source>
</evidence>
<evidence type="ECO:0000256" key="2">
    <source>
        <dbReference type="ARBA" id="ARBA00006193"/>
    </source>
</evidence>
<reference evidence="7" key="1">
    <citation type="thesis" date="2021" institute="BYU ScholarsArchive" country="Provo, UT, USA">
        <title>Applications of and Algorithms for Genome Assembly and Genomic Analyses with an Emphasis on Marine Teleosts.</title>
        <authorList>
            <person name="Pickett B.D."/>
        </authorList>
    </citation>
    <scope>NUCLEOTIDE SEQUENCE</scope>
    <source>
        <strain evidence="7">HI-2016</strain>
    </source>
</reference>
<feature type="transmembrane region" description="Helical" evidence="6">
    <location>
        <begin position="45"/>
        <end position="68"/>
    </location>
</feature>
<dbReference type="Proteomes" id="UP000824540">
    <property type="component" value="Unassembled WGS sequence"/>
</dbReference>
<dbReference type="GO" id="GO:0016020">
    <property type="term" value="C:membrane"/>
    <property type="evidence" value="ECO:0007669"/>
    <property type="project" value="UniProtKB-SubCell"/>
</dbReference>
<evidence type="ECO:0000256" key="1">
    <source>
        <dbReference type="ARBA" id="ARBA00004141"/>
    </source>
</evidence>
<sequence length="179" mass="19240">MCARSCARCLGGTLIPLALCCIVANILLYFPNGSSQYAESDHLTLYVWFFSGIVGGGILMFLPAAVFLNIGDCGGCSGYESCGKSCAVSNRRVLSQNRGKGWGAGSCPRQRGDINKYLTELGSWSTCMLPENVVVWNVTLFSILLCLSGLELIVCVMQALNGLLDCLCGHCCEEHDEYG</sequence>
<dbReference type="OrthoDB" id="8697884at2759"/>
<dbReference type="AlphaFoldDB" id="A0A8T2N741"/>
<gene>
    <name evidence="7" type="ORF">JZ751_015374</name>
</gene>
<feature type="transmembrane region" description="Helical" evidence="6">
    <location>
        <begin position="134"/>
        <end position="160"/>
    </location>
</feature>
<evidence type="ECO:0000256" key="5">
    <source>
        <dbReference type="ARBA" id="ARBA00023136"/>
    </source>
</evidence>
<proteinExistence type="inferred from homology"/>
<comment type="subcellular location">
    <subcellularLocation>
        <location evidence="1">Membrane</location>
        <topology evidence="1">Multi-pass membrane protein</topology>
    </subcellularLocation>
</comment>